<dbReference type="SMART" id="SM00192">
    <property type="entry name" value="LDLa"/>
    <property type="match status" value="2"/>
</dbReference>
<dbReference type="InterPro" id="IPR036364">
    <property type="entry name" value="SEA_dom_sf"/>
</dbReference>
<dbReference type="PROSITE" id="PS00134">
    <property type="entry name" value="TRYPSIN_HIS"/>
    <property type="match status" value="1"/>
</dbReference>
<dbReference type="InterPro" id="IPR018114">
    <property type="entry name" value="TRYPSIN_HIS"/>
</dbReference>
<keyword evidence="10 17" id="KW-0472">Membrane</keyword>
<feature type="domain" description="CUB" evidence="18">
    <location>
        <begin position="524"/>
        <end position="634"/>
    </location>
</feature>
<dbReference type="FunFam" id="4.10.400.10:FF:000149">
    <property type="entry name" value="enteropeptidase isoform X2"/>
    <property type="match status" value="1"/>
</dbReference>
<dbReference type="SMART" id="SM00137">
    <property type="entry name" value="MAM"/>
    <property type="match status" value="1"/>
</dbReference>
<name>S7PUP8_MYOBR</name>
<keyword evidence="7" id="KW-0720">Serine protease</keyword>
<dbReference type="InterPro" id="IPR000998">
    <property type="entry name" value="MAM_dom"/>
</dbReference>
<dbReference type="EMBL" id="KE164038">
    <property type="protein sequence ID" value="EPQ14688.1"/>
    <property type="molecule type" value="Genomic_DNA"/>
</dbReference>
<evidence type="ECO:0000259" key="19">
    <source>
        <dbReference type="PROSITE" id="PS50024"/>
    </source>
</evidence>
<dbReference type="GO" id="GO:0006508">
    <property type="term" value="P:proteolysis"/>
    <property type="evidence" value="ECO:0007669"/>
    <property type="project" value="UniProtKB-KW"/>
</dbReference>
<keyword evidence="9 17" id="KW-1133">Transmembrane helix</keyword>
<feature type="domain" description="Peptidase S1" evidence="21">
    <location>
        <begin position="785"/>
        <end position="1030"/>
    </location>
</feature>
<evidence type="ECO:0000256" key="6">
    <source>
        <dbReference type="ARBA" id="ARBA00022801"/>
    </source>
</evidence>
<evidence type="ECO:0000256" key="14">
    <source>
        <dbReference type="PROSITE-ProRule" id="PRU00124"/>
    </source>
</evidence>
<reference evidence="23 24" key="1">
    <citation type="journal article" date="2013" name="Nat. Commun.">
        <title>Genome analysis reveals insights into physiology and longevity of the Brandt's bat Myotis brandtii.</title>
        <authorList>
            <person name="Seim I."/>
            <person name="Fang X."/>
            <person name="Xiong Z."/>
            <person name="Lobanov A.V."/>
            <person name="Huang Z."/>
            <person name="Ma S."/>
            <person name="Feng Y."/>
            <person name="Turanov A.A."/>
            <person name="Zhu Y."/>
            <person name="Lenz T.L."/>
            <person name="Gerashchenko M.V."/>
            <person name="Fan D."/>
            <person name="Hee Yim S."/>
            <person name="Yao X."/>
            <person name="Jordan D."/>
            <person name="Xiong Y."/>
            <person name="Ma Y."/>
            <person name="Lyapunov A.N."/>
            <person name="Chen G."/>
            <person name="Kulakova O.I."/>
            <person name="Sun Y."/>
            <person name="Lee S.G."/>
            <person name="Bronson R.T."/>
            <person name="Moskalev A.A."/>
            <person name="Sunyaev S.R."/>
            <person name="Zhang G."/>
            <person name="Krogh A."/>
            <person name="Wang J."/>
            <person name="Gladyshev V.N."/>
        </authorList>
    </citation>
    <scope>NUCLEOTIDE SEQUENCE [LARGE SCALE GENOMIC DNA]</scope>
</reference>
<dbReference type="GO" id="GO:0016020">
    <property type="term" value="C:membrane"/>
    <property type="evidence" value="ECO:0007669"/>
    <property type="project" value="UniProtKB-SubCell"/>
</dbReference>
<dbReference type="CDD" id="cd00041">
    <property type="entry name" value="CUB"/>
    <property type="match status" value="2"/>
</dbReference>
<keyword evidence="11" id="KW-0865">Zymogen</keyword>
<dbReference type="AlphaFoldDB" id="S7PUP8"/>
<dbReference type="PROSITE" id="PS01209">
    <property type="entry name" value="LDLRA_1"/>
    <property type="match status" value="2"/>
</dbReference>
<dbReference type="SUPFAM" id="SSF49854">
    <property type="entry name" value="Spermadhesin, CUB domain"/>
    <property type="match status" value="2"/>
</dbReference>
<dbReference type="InterPro" id="IPR002172">
    <property type="entry name" value="LDrepeatLR_classA_rpt"/>
</dbReference>
<dbReference type="PRINTS" id="PR00261">
    <property type="entry name" value="LDLRECEPTOR"/>
</dbReference>
<dbReference type="PROSITE" id="PS50240">
    <property type="entry name" value="TRYPSIN_DOM"/>
    <property type="match status" value="1"/>
</dbReference>
<dbReference type="FunFam" id="4.10.400.10:FF:000144">
    <property type="entry name" value="enteropeptidase"/>
    <property type="match status" value="1"/>
</dbReference>
<sequence>MVSKRSAPSRHHPLSAYEVMFAVLFAILLVLCAGLIAVSWLAIKESEKDAVFGNSYEARGTLKITSGATYNPNLQDKLSADFKVLAFDLQQMIDEIFQSSNLKNEYKNSRVSRFENGSIIVKFDLFFDQWVSDKNVKEELIQGIKANKSSQLVIFHIDLNSIDITGKLTTNSPLTTTGNVSVKCPPGSRPCADALKCIAIDLFCDGELNCPDGSDEDNKTCATTCDGRFLLTGSSGSFEATNYPKPSKSSAVCQWIIRVKQGLSIKLSFNSFNIYYTDILNIYEGVGSSKILRASLSESNPGTIRIFSNQVTATFLIESDENDYIGFHATYSAFNSRELNNYEKINCNFEDGFCFWMQDLNDDNEWERVQGNTFPPFTGPDFDHTFGNVSGFYISTPTGPGGRRERVGLLSLPLNPTLEPVCLSFWYHMYGENVYKLSINISSDQNMEKIVFQKEGNYGNNWNYGQVTINETVEFKVSFNAFKNKLLSDIALDDISLTHGICNVSLYPEPTLVPTPPPELPTDCGGPFELWEPNTTFTSMNFPNNYPNQATCVWNLNAQKGKNIQLHFQEFDLENIADVVEIRDGGGNESLFLAVYTGPGPVKDVFSTTNRMTVLFITDKALTKRGFKANFTTGYGLGIPEPCKEDSFQCKNGECIPLVNLCDSLPHCQDGSDEARCVRLFNGTLSNSGLVQFRIQSTWHVACAENWTTQISNDVCQLLGLGSGNSSMPVFSTGGGPFVKLNTASNGSLILTPSTRCLQDSLILLQCNHKPCGEKMVAQEVSQKIVGGNNANEGAWPWLTALMYNGKLLCGASLVSNDWLVSAAHCVYGRNLEPSKWKAILGLHAASNLTSPQVVTRLIDQIVINPHYNKRSKDSDIVMMHLEFKVNYTGPTADILKEAEVPLISNEKCQQQMPEYSITENMVCAGYEEGGIDSCQTDDRIAYCPLKSYLRYIYSPGTVKIQPKLMNAQCTVLCSDYCEELIRKISVTNVNSFLHKQLPHSQIQLIPRLFTSTEQSGRSSGPEWMRRKDVFLQTVKIHYMYIDNSARFLFVNGTSSGAEDALENRSDFTPAALGSSPSSGSNQPLGCKMRELSRLPLSRLS</sequence>
<dbReference type="SMART" id="SM00020">
    <property type="entry name" value="Tryp_SPc"/>
    <property type="match status" value="1"/>
</dbReference>
<dbReference type="SUPFAM" id="SSF49899">
    <property type="entry name" value="Concanavalin A-like lectins/glucanases"/>
    <property type="match status" value="1"/>
</dbReference>
<dbReference type="InterPro" id="IPR001190">
    <property type="entry name" value="SRCR"/>
</dbReference>
<evidence type="ECO:0000256" key="10">
    <source>
        <dbReference type="ARBA" id="ARBA00023136"/>
    </source>
</evidence>
<evidence type="ECO:0000259" key="22">
    <source>
        <dbReference type="PROSITE" id="PS50287"/>
    </source>
</evidence>
<dbReference type="InterPro" id="IPR036055">
    <property type="entry name" value="LDL_receptor-like_sf"/>
</dbReference>
<dbReference type="Pfam" id="PF00057">
    <property type="entry name" value="Ldl_recept_a"/>
    <property type="match status" value="2"/>
</dbReference>
<dbReference type="FunFam" id="2.40.10.10:FF:000007">
    <property type="entry name" value="Transmembrane serine protease 7"/>
    <property type="match status" value="1"/>
</dbReference>
<dbReference type="PROSITE" id="PS50024">
    <property type="entry name" value="SEA"/>
    <property type="match status" value="1"/>
</dbReference>
<dbReference type="CDD" id="cd00112">
    <property type="entry name" value="LDLa"/>
    <property type="match status" value="2"/>
</dbReference>
<feature type="domain" description="MAM" evidence="20">
    <location>
        <begin position="345"/>
        <end position="504"/>
    </location>
</feature>
<evidence type="ECO:0000256" key="5">
    <source>
        <dbReference type="ARBA" id="ARBA00022737"/>
    </source>
</evidence>
<evidence type="ECO:0000256" key="4">
    <source>
        <dbReference type="ARBA" id="ARBA00022692"/>
    </source>
</evidence>
<dbReference type="InterPro" id="IPR035914">
    <property type="entry name" value="Sperma_CUB_dom_sf"/>
</dbReference>
<dbReference type="PROSITE" id="PS00420">
    <property type="entry name" value="SRCR_1"/>
    <property type="match status" value="1"/>
</dbReference>
<dbReference type="Gene3D" id="2.60.120.200">
    <property type="match status" value="1"/>
</dbReference>
<keyword evidence="12 15" id="KW-1015">Disulfide bond</keyword>
<dbReference type="SMART" id="SM00202">
    <property type="entry name" value="SR"/>
    <property type="match status" value="1"/>
</dbReference>
<dbReference type="FunFam" id="2.60.120.290:FF:000038">
    <property type="entry name" value="enteropeptidase isoform X2"/>
    <property type="match status" value="1"/>
</dbReference>
<feature type="disulfide bond" evidence="15">
    <location>
        <begin position="757"/>
        <end position="767"/>
    </location>
</feature>
<dbReference type="PANTHER" id="PTHR24252">
    <property type="entry name" value="ACROSIN-RELATED"/>
    <property type="match status" value="1"/>
</dbReference>
<dbReference type="Gene3D" id="4.10.400.10">
    <property type="entry name" value="Low-density Lipoprotein Receptor"/>
    <property type="match status" value="2"/>
</dbReference>
<feature type="disulfide bond" evidence="14">
    <location>
        <begin position="650"/>
        <end position="668"/>
    </location>
</feature>
<dbReference type="eggNOG" id="KOG3627">
    <property type="taxonomic scope" value="Eukaryota"/>
</dbReference>
<dbReference type="InterPro" id="IPR023415">
    <property type="entry name" value="LDLR_class-A_CS"/>
</dbReference>
<keyword evidence="8" id="KW-0735">Signal-anchor</keyword>
<dbReference type="FunFam" id="2.60.120.290:FF:000043">
    <property type="entry name" value="Enteropeptidase"/>
    <property type="match status" value="1"/>
</dbReference>
<dbReference type="Pfam" id="PF00530">
    <property type="entry name" value="SRCR"/>
    <property type="match status" value="1"/>
</dbReference>
<dbReference type="FunFam" id="3.30.70.960:FF:000007">
    <property type="entry name" value="Enteropeptidase"/>
    <property type="match status" value="1"/>
</dbReference>
<dbReference type="CDD" id="cd06263">
    <property type="entry name" value="MAM"/>
    <property type="match status" value="1"/>
</dbReference>
<keyword evidence="6" id="KW-0378">Hydrolase</keyword>
<evidence type="ECO:0000256" key="9">
    <source>
        <dbReference type="ARBA" id="ARBA00022989"/>
    </source>
</evidence>
<evidence type="ECO:0000259" key="21">
    <source>
        <dbReference type="PROSITE" id="PS50240"/>
    </source>
</evidence>
<dbReference type="InterPro" id="IPR043504">
    <property type="entry name" value="Peptidase_S1_PA_chymotrypsin"/>
</dbReference>
<dbReference type="Pfam" id="PF00629">
    <property type="entry name" value="MAM"/>
    <property type="match status" value="1"/>
</dbReference>
<evidence type="ECO:0000256" key="15">
    <source>
        <dbReference type="PROSITE-ProRule" id="PRU00196"/>
    </source>
</evidence>
<dbReference type="Gene3D" id="3.10.250.10">
    <property type="entry name" value="SRCR-like domain"/>
    <property type="match status" value="1"/>
</dbReference>
<dbReference type="InterPro" id="IPR009003">
    <property type="entry name" value="Peptidase_S1_PA"/>
</dbReference>
<comment type="similarity">
    <text evidence="2">Belongs to the DMBT1 family.</text>
</comment>
<dbReference type="PROSITE" id="PS50068">
    <property type="entry name" value="LDLRA_2"/>
    <property type="match status" value="2"/>
</dbReference>
<evidence type="ECO:0000313" key="24">
    <source>
        <dbReference type="Proteomes" id="UP000052978"/>
    </source>
</evidence>
<feature type="disulfide bond" evidence="14">
    <location>
        <begin position="662"/>
        <end position="677"/>
    </location>
</feature>
<feature type="disulfide bond" evidence="14">
    <location>
        <begin position="643"/>
        <end position="655"/>
    </location>
</feature>
<dbReference type="GO" id="GO:0004252">
    <property type="term" value="F:serine-type endopeptidase activity"/>
    <property type="evidence" value="ECO:0007669"/>
    <property type="project" value="InterPro"/>
</dbReference>
<evidence type="ECO:0000256" key="7">
    <source>
        <dbReference type="ARBA" id="ARBA00022825"/>
    </source>
</evidence>
<evidence type="ECO:0000256" key="16">
    <source>
        <dbReference type="SAM" id="MobiDB-lite"/>
    </source>
</evidence>
<organism evidence="23 24">
    <name type="scientific">Myotis brandtii</name>
    <name type="common">Brandt's bat</name>
    <dbReference type="NCBI Taxonomy" id="109478"/>
    <lineage>
        <taxon>Eukaryota</taxon>
        <taxon>Metazoa</taxon>
        <taxon>Chordata</taxon>
        <taxon>Craniata</taxon>
        <taxon>Vertebrata</taxon>
        <taxon>Euteleostomi</taxon>
        <taxon>Mammalia</taxon>
        <taxon>Eutheria</taxon>
        <taxon>Laurasiatheria</taxon>
        <taxon>Chiroptera</taxon>
        <taxon>Yangochiroptera</taxon>
        <taxon>Vespertilionidae</taxon>
        <taxon>Myotis</taxon>
    </lineage>
</organism>
<protein>
    <submittedName>
        <fullName evidence="23">Enteropeptidase</fullName>
    </submittedName>
</protein>
<dbReference type="Gene3D" id="2.60.120.290">
    <property type="entry name" value="Spermadhesin, CUB domain"/>
    <property type="match status" value="2"/>
</dbReference>
<dbReference type="PROSITE" id="PS01180">
    <property type="entry name" value="CUB"/>
    <property type="match status" value="2"/>
</dbReference>
<keyword evidence="13" id="KW-0325">Glycoprotein</keyword>
<keyword evidence="4 17" id="KW-0812">Transmembrane</keyword>
<dbReference type="PANTHER" id="PTHR24252:SF16">
    <property type="entry name" value="TRANSMEMBRANE SERINE PROTEASE 15"/>
    <property type="match status" value="1"/>
</dbReference>
<dbReference type="InterPro" id="IPR036772">
    <property type="entry name" value="SRCR-like_dom_sf"/>
</dbReference>
<dbReference type="Gene3D" id="2.40.10.10">
    <property type="entry name" value="Trypsin-like serine proteases"/>
    <property type="match status" value="2"/>
</dbReference>
<evidence type="ECO:0000256" key="17">
    <source>
        <dbReference type="SAM" id="Phobius"/>
    </source>
</evidence>
<dbReference type="SUPFAM" id="SSF50494">
    <property type="entry name" value="Trypsin-like serine proteases"/>
    <property type="match status" value="1"/>
</dbReference>
<evidence type="ECO:0000256" key="2">
    <source>
        <dbReference type="ARBA" id="ARBA00009931"/>
    </source>
</evidence>
<dbReference type="PROSITE" id="PS50060">
    <property type="entry name" value="MAM_2"/>
    <property type="match status" value="1"/>
</dbReference>
<dbReference type="Pfam" id="PF01390">
    <property type="entry name" value="SEA"/>
    <property type="match status" value="1"/>
</dbReference>
<evidence type="ECO:0000256" key="1">
    <source>
        <dbReference type="ARBA" id="ARBA00004606"/>
    </source>
</evidence>
<dbReference type="Proteomes" id="UP000052978">
    <property type="component" value="Unassembled WGS sequence"/>
</dbReference>
<evidence type="ECO:0000256" key="8">
    <source>
        <dbReference type="ARBA" id="ARBA00022968"/>
    </source>
</evidence>
<feature type="domain" description="SEA" evidence="19">
    <location>
        <begin position="54"/>
        <end position="169"/>
    </location>
</feature>
<dbReference type="PROSITE" id="PS00740">
    <property type="entry name" value="MAM_1"/>
    <property type="match status" value="1"/>
</dbReference>
<dbReference type="Gene3D" id="3.30.70.960">
    <property type="entry name" value="SEA domain"/>
    <property type="match status" value="1"/>
</dbReference>
<proteinExistence type="inferred from homology"/>
<feature type="transmembrane region" description="Helical" evidence="17">
    <location>
        <begin position="21"/>
        <end position="43"/>
    </location>
</feature>
<feature type="region of interest" description="Disordered" evidence="16">
    <location>
        <begin position="1068"/>
        <end position="1101"/>
    </location>
</feature>
<comment type="caution">
    <text evidence="15">Lacks conserved residue(s) required for the propagation of feature annotation.</text>
</comment>
<dbReference type="MEROPS" id="S01.156"/>
<evidence type="ECO:0000313" key="23">
    <source>
        <dbReference type="EMBL" id="EPQ14688.1"/>
    </source>
</evidence>
<dbReference type="InterPro" id="IPR001254">
    <property type="entry name" value="Trypsin_dom"/>
</dbReference>
<evidence type="ECO:0000256" key="3">
    <source>
        <dbReference type="ARBA" id="ARBA00022670"/>
    </source>
</evidence>
<evidence type="ECO:0000256" key="11">
    <source>
        <dbReference type="ARBA" id="ARBA00023145"/>
    </source>
</evidence>
<evidence type="ECO:0000259" key="20">
    <source>
        <dbReference type="PROSITE" id="PS50060"/>
    </source>
</evidence>
<dbReference type="Pfam" id="PF00089">
    <property type="entry name" value="Trypsin"/>
    <property type="match status" value="1"/>
</dbReference>
<dbReference type="SUPFAM" id="SSF56487">
    <property type="entry name" value="SRCR-like"/>
    <property type="match status" value="1"/>
</dbReference>
<keyword evidence="5" id="KW-0677">Repeat</keyword>
<dbReference type="CDD" id="cd00190">
    <property type="entry name" value="Tryp_SPc"/>
    <property type="match status" value="1"/>
</dbReference>
<dbReference type="SUPFAM" id="SSF57424">
    <property type="entry name" value="LDL receptor-like module"/>
    <property type="match status" value="2"/>
</dbReference>
<dbReference type="SUPFAM" id="SSF82671">
    <property type="entry name" value="SEA domain"/>
    <property type="match status" value="1"/>
</dbReference>
<dbReference type="InterPro" id="IPR000859">
    <property type="entry name" value="CUB_dom"/>
</dbReference>
<dbReference type="InterPro" id="IPR013320">
    <property type="entry name" value="ConA-like_dom_sf"/>
</dbReference>
<dbReference type="FunFam" id="3.10.250.10:FF:000029">
    <property type="entry name" value="Enteropeptidase"/>
    <property type="match status" value="1"/>
</dbReference>
<dbReference type="FunFam" id="2.60.120.200:FF:000128">
    <property type="entry name" value="enteropeptidase isoform X2"/>
    <property type="match status" value="1"/>
</dbReference>
<keyword evidence="3" id="KW-0645">Protease</keyword>
<feature type="domain" description="SRCR" evidence="22">
    <location>
        <begin position="678"/>
        <end position="788"/>
    </location>
</feature>
<dbReference type="SMART" id="SM00042">
    <property type="entry name" value="CUB"/>
    <property type="match status" value="2"/>
</dbReference>
<evidence type="ECO:0000256" key="13">
    <source>
        <dbReference type="ARBA" id="ARBA00023180"/>
    </source>
</evidence>
<comment type="subcellular location">
    <subcellularLocation>
        <location evidence="1">Membrane</location>
        <topology evidence="1">Single-pass type II membrane protein</topology>
    </subcellularLocation>
</comment>
<accession>S7PUP8</accession>
<dbReference type="Pfam" id="PF00431">
    <property type="entry name" value="CUB"/>
    <property type="match status" value="2"/>
</dbReference>
<gene>
    <name evidence="23" type="ORF">D623_10018654</name>
</gene>
<dbReference type="InterPro" id="IPR000082">
    <property type="entry name" value="SEA_dom"/>
</dbReference>
<feature type="compositionally biased region" description="Low complexity" evidence="16">
    <location>
        <begin position="1070"/>
        <end position="1081"/>
    </location>
</feature>
<evidence type="ECO:0000256" key="12">
    <source>
        <dbReference type="ARBA" id="ARBA00023157"/>
    </source>
</evidence>
<dbReference type="PROSITE" id="PS50287">
    <property type="entry name" value="SRCR_2"/>
    <property type="match status" value="1"/>
</dbReference>
<evidence type="ECO:0000259" key="18">
    <source>
        <dbReference type="PROSITE" id="PS01180"/>
    </source>
</evidence>
<keyword evidence="24" id="KW-1185">Reference proteome</keyword>
<dbReference type="SMART" id="SM00200">
    <property type="entry name" value="SEA"/>
    <property type="match status" value="1"/>
</dbReference>
<feature type="domain" description="CUB" evidence="18">
    <location>
        <begin position="225"/>
        <end position="334"/>
    </location>
</feature>